<keyword evidence="2" id="KW-0378">Hydrolase</keyword>
<evidence type="ECO:0000313" key="2">
    <source>
        <dbReference type="EMBL" id="QFR59576.1"/>
    </source>
</evidence>
<reference evidence="2 3" key="1">
    <citation type="submission" date="2019-09" db="EMBL/GenBank/DDBJ databases">
        <title>Complete nucleotide sequence of Xanthomonas phage phiXaf18.</title>
        <authorList>
            <person name="Rios-Sandoval M."/>
            <person name="Quinones-Aguilar E.E."/>
            <person name="Solis-Sanchez G.A."/>
            <person name="Enriquez-Vara J.N."/>
            <person name="Rincon-Enriquez G."/>
        </authorList>
    </citation>
    <scope>NUCLEOTIDE SEQUENCE [LARGE SCALE GENOMIC DNA]</scope>
</reference>
<dbReference type="PROSITE" id="PS00387">
    <property type="entry name" value="PPASE"/>
    <property type="match status" value="1"/>
</dbReference>
<name>A0A5P8PQP2_9CAUD</name>
<keyword evidence="2" id="KW-0540">Nuclease</keyword>
<proteinExistence type="predicted"/>
<organism evidence="2 3">
    <name type="scientific">Xanthomonas virus phiXaf18</name>
    <dbReference type="NCBI Taxonomy" id="2653651"/>
    <lineage>
        <taxon>Viruses</taxon>
        <taxon>Duplodnaviria</taxon>
        <taxon>Heunggongvirae</taxon>
        <taxon>Uroviricota</taxon>
        <taxon>Caudoviricetes</taxon>
        <taxon>Kantovirinae</taxon>
        <taxon>Beograduvirus</taxon>
        <taxon>Beograduvirus Xaf18</taxon>
    </lineage>
</organism>
<feature type="region of interest" description="Disordered" evidence="1">
    <location>
        <begin position="19"/>
        <end position="38"/>
    </location>
</feature>
<dbReference type="GO" id="GO:0004519">
    <property type="term" value="F:endonuclease activity"/>
    <property type="evidence" value="ECO:0007669"/>
    <property type="project" value="UniProtKB-KW"/>
</dbReference>
<gene>
    <name evidence="2" type="ORF">phiXaf18_67</name>
</gene>
<evidence type="ECO:0000256" key="1">
    <source>
        <dbReference type="SAM" id="MobiDB-lite"/>
    </source>
</evidence>
<accession>A0A5P8PQP2</accession>
<dbReference type="Pfam" id="PF10926">
    <property type="entry name" value="DUF2800"/>
    <property type="match status" value="1"/>
</dbReference>
<dbReference type="EMBL" id="MN461279">
    <property type="protein sequence ID" value="QFR59576.1"/>
    <property type="molecule type" value="Genomic_DNA"/>
</dbReference>
<dbReference type="Proteomes" id="UP000325999">
    <property type="component" value="Segment"/>
</dbReference>
<keyword evidence="3" id="KW-1185">Reference proteome</keyword>
<evidence type="ECO:0000313" key="3">
    <source>
        <dbReference type="Proteomes" id="UP000325999"/>
    </source>
</evidence>
<dbReference type="InterPro" id="IPR021229">
    <property type="entry name" value="DUF2800"/>
</dbReference>
<protein>
    <submittedName>
        <fullName evidence="2">Endonuclease-like protein</fullName>
    </submittedName>
</protein>
<keyword evidence="2" id="KW-0255">Endonuclease</keyword>
<sequence>MSAAHPLSETHMAALQIDNDPIDIPDGATVRRPDPNRPFVAMSNRKRWSKCALSAVLPQLRTPSGPPAEEGTEAHKVAEWALARRFSNQTLHTCPEVAPPEGLIDFDYSDRGVQDWRARVVAYAQTYADKAAYLFSDTTGPVQCLVEHKIEDVVIHGVRVYTIADAVLWSPTAKRLVVGDYKFGRSPVGVGTREEPNEQCAGAAALIRLRDLHAPNGETPEQIGLFVYQPRTYAGEPWQPLGIMDKQWLADQATKLDSELKAVAIAASSMYFGEPVDPNPGDHCTHCPSARWCPAAAAYGAKALDVEANRIAVVDLTPEEVMAQWSMRSAFKQYEEDLKERVRILHEKNHPAVSVRYRKGSPMWLSEPAAVEAFLMADRMDMLKPPAIGQAAGVIPESELAALTGRYPDVPTFVAVNGKNPSVAANAFAKYLNQEKK</sequence>